<feature type="transmembrane region" description="Helical" evidence="1">
    <location>
        <begin position="6"/>
        <end position="28"/>
    </location>
</feature>
<organism evidence="3">
    <name type="scientific">marine sediment metagenome</name>
    <dbReference type="NCBI Taxonomy" id="412755"/>
    <lineage>
        <taxon>unclassified sequences</taxon>
        <taxon>metagenomes</taxon>
        <taxon>ecological metagenomes</taxon>
    </lineage>
</organism>
<gene>
    <name evidence="3" type="ORF">S12H4_51623</name>
</gene>
<dbReference type="EMBL" id="BARW01032647">
    <property type="protein sequence ID" value="GAJ02859.1"/>
    <property type="molecule type" value="Genomic_DNA"/>
</dbReference>
<dbReference type="InterPro" id="IPR001173">
    <property type="entry name" value="Glyco_trans_2-like"/>
</dbReference>
<name>X1TC72_9ZZZZ</name>
<reference evidence="3" key="1">
    <citation type="journal article" date="2014" name="Front. Microbiol.">
        <title>High frequency of phylogenetically diverse reductive dehalogenase-homologous genes in deep subseafloor sedimentary metagenomes.</title>
        <authorList>
            <person name="Kawai M."/>
            <person name="Futagami T."/>
            <person name="Toyoda A."/>
            <person name="Takaki Y."/>
            <person name="Nishi S."/>
            <person name="Hori S."/>
            <person name="Arai W."/>
            <person name="Tsubouchi T."/>
            <person name="Morono Y."/>
            <person name="Uchiyama I."/>
            <person name="Ito T."/>
            <person name="Fujiyama A."/>
            <person name="Inagaki F."/>
            <person name="Takami H."/>
        </authorList>
    </citation>
    <scope>NUCLEOTIDE SEQUENCE</scope>
    <source>
        <strain evidence="3">Expedition CK06-06</strain>
    </source>
</reference>
<evidence type="ECO:0000256" key="1">
    <source>
        <dbReference type="SAM" id="Phobius"/>
    </source>
</evidence>
<dbReference type="AlphaFoldDB" id="X1TC72"/>
<dbReference type="Pfam" id="PF00535">
    <property type="entry name" value="Glycos_transf_2"/>
    <property type="match status" value="1"/>
</dbReference>
<proteinExistence type="predicted"/>
<feature type="non-terminal residue" evidence="3">
    <location>
        <position position="169"/>
    </location>
</feature>
<dbReference type="Gene3D" id="3.90.550.10">
    <property type="entry name" value="Spore Coat Polysaccharide Biosynthesis Protein SpsA, Chain A"/>
    <property type="match status" value="1"/>
</dbReference>
<feature type="domain" description="Glycosyltransferase 2-like" evidence="2">
    <location>
        <begin position="45"/>
        <end position="159"/>
    </location>
</feature>
<dbReference type="InterPro" id="IPR029044">
    <property type="entry name" value="Nucleotide-diphossugar_trans"/>
</dbReference>
<comment type="caution">
    <text evidence="3">The sequence shown here is derived from an EMBL/GenBank/DDBJ whole genome shotgun (WGS) entry which is preliminary data.</text>
</comment>
<sequence>MNNTCKILILVSLIVLLILVGTIVYFCLNKNKENLEDKSDLLTVIITSSYIKSHPLTILIDSVIKSLDLINLPKNTKIILAHDYNNNKNYIEYIYNLKKKYTYNKNINIIVRKTKGHLTGNIRNVINLVKTKFILILQHDLRFINQFDIKKIIEDMNKNKIMKHIRFNK</sequence>
<keyword evidence="1" id="KW-0812">Transmembrane</keyword>
<accession>X1TC72</accession>
<evidence type="ECO:0000259" key="2">
    <source>
        <dbReference type="Pfam" id="PF00535"/>
    </source>
</evidence>
<keyword evidence="1" id="KW-0472">Membrane</keyword>
<protein>
    <recommendedName>
        <fullName evidence="2">Glycosyltransferase 2-like domain-containing protein</fullName>
    </recommendedName>
</protein>
<keyword evidence="1" id="KW-1133">Transmembrane helix</keyword>
<evidence type="ECO:0000313" key="3">
    <source>
        <dbReference type="EMBL" id="GAJ02859.1"/>
    </source>
</evidence>